<keyword evidence="3" id="KW-1185">Reference proteome</keyword>
<name>A0ABQ4TEN7_METOR</name>
<keyword evidence="1" id="KW-1133">Transmembrane helix</keyword>
<evidence type="ECO:0000313" key="2">
    <source>
        <dbReference type="EMBL" id="GJE28492.1"/>
    </source>
</evidence>
<evidence type="ECO:0008006" key="4">
    <source>
        <dbReference type="Google" id="ProtNLM"/>
    </source>
</evidence>
<reference evidence="2" key="2">
    <citation type="submission" date="2021-08" db="EMBL/GenBank/DDBJ databases">
        <authorList>
            <person name="Tani A."/>
            <person name="Ola A."/>
            <person name="Ogura Y."/>
            <person name="Katsura K."/>
            <person name="Hayashi T."/>
        </authorList>
    </citation>
    <scope>NUCLEOTIDE SEQUENCE</scope>
    <source>
        <strain evidence="2">NBRC 15689</strain>
    </source>
</reference>
<dbReference type="EMBL" id="BPQV01000010">
    <property type="protein sequence ID" value="GJE28492.1"/>
    <property type="molecule type" value="Genomic_DNA"/>
</dbReference>
<dbReference type="RefSeq" id="WP_238312438.1">
    <property type="nucleotide sequence ID" value="NZ_BPQV01000010.1"/>
</dbReference>
<sequence>MALTVLASALWPGLLAALALGAVVGAWTGWPRTRLARIAGVALAAGGAVLALAALSSRLPGHEQFVVESCALLLGLYLAGCLVGALAGTLARRG</sequence>
<evidence type="ECO:0000256" key="1">
    <source>
        <dbReference type="SAM" id="Phobius"/>
    </source>
</evidence>
<comment type="caution">
    <text evidence="2">The sequence shown here is derived from an EMBL/GenBank/DDBJ whole genome shotgun (WGS) entry which is preliminary data.</text>
</comment>
<feature type="transmembrane region" description="Helical" evidence="1">
    <location>
        <begin position="35"/>
        <end position="53"/>
    </location>
</feature>
<dbReference type="Proteomes" id="UP001055156">
    <property type="component" value="Unassembled WGS sequence"/>
</dbReference>
<protein>
    <recommendedName>
        <fullName evidence="4">Major facilitator superfamily (MFS) profile domain-containing protein</fullName>
    </recommendedName>
</protein>
<accession>A0ABQ4TEN7</accession>
<reference evidence="2" key="1">
    <citation type="journal article" date="2021" name="Front. Microbiol.">
        <title>Comprehensive Comparative Genomics and Phenotyping of Methylobacterium Species.</title>
        <authorList>
            <person name="Alessa O."/>
            <person name="Ogura Y."/>
            <person name="Fujitani Y."/>
            <person name="Takami H."/>
            <person name="Hayashi T."/>
            <person name="Sahin N."/>
            <person name="Tani A."/>
        </authorList>
    </citation>
    <scope>NUCLEOTIDE SEQUENCE</scope>
    <source>
        <strain evidence="2">NBRC 15689</strain>
    </source>
</reference>
<keyword evidence="1" id="KW-0812">Transmembrane</keyword>
<proteinExistence type="predicted"/>
<organism evidence="2 3">
    <name type="scientific">Methylobacterium organophilum</name>
    <dbReference type="NCBI Taxonomy" id="410"/>
    <lineage>
        <taxon>Bacteria</taxon>
        <taxon>Pseudomonadati</taxon>
        <taxon>Pseudomonadota</taxon>
        <taxon>Alphaproteobacteria</taxon>
        <taxon>Hyphomicrobiales</taxon>
        <taxon>Methylobacteriaceae</taxon>
        <taxon>Methylobacterium</taxon>
    </lineage>
</organism>
<keyword evidence="1" id="KW-0472">Membrane</keyword>
<feature type="transmembrane region" description="Helical" evidence="1">
    <location>
        <begin position="65"/>
        <end position="91"/>
    </location>
</feature>
<gene>
    <name evidence="2" type="ORF">LKMONMHP_3363</name>
</gene>
<evidence type="ECO:0000313" key="3">
    <source>
        <dbReference type="Proteomes" id="UP001055156"/>
    </source>
</evidence>